<dbReference type="Pfam" id="PF02656">
    <property type="entry name" value="DUF202"/>
    <property type="match status" value="1"/>
</dbReference>
<dbReference type="EMBL" id="JSAN01000012">
    <property type="protein sequence ID" value="KIC74246.1"/>
    <property type="molecule type" value="Genomic_DNA"/>
</dbReference>
<accession>A0A0C1JV18</accession>
<evidence type="ECO:0000259" key="6">
    <source>
        <dbReference type="Pfam" id="PF02656"/>
    </source>
</evidence>
<dbReference type="InterPro" id="IPR003807">
    <property type="entry name" value="DUF202"/>
</dbReference>
<keyword evidence="3 5" id="KW-1133">Transmembrane helix</keyword>
<sequence length="125" mass="14130">MTDPQPSVDERILLAQERTRLAAERTFLAWLRTGLTGIGIGIAIARFVFFQTTSHQKTAHLMGQFLILWGICIFLFALNSYRKSLKKIGFSNPISDHPSFFGLGLITAALILFSFILFWIIIDKP</sequence>
<dbReference type="GO" id="GO:0012505">
    <property type="term" value="C:endomembrane system"/>
    <property type="evidence" value="ECO:0007669"/>
    <property type="project" value="UniProtKB-SubCell"/>
</dbReference>
<evidence type="ECO:0000256" key="2">
    <source>
        <dbReference type="ARBA" id="ARBA00022692"/>
    </source>
</evidence>
<evidence type="ECO:0000313" key="7">
    <source>
        <dbReference type="EMBL" id="KIC74246.1"/>
    </source>
</evidence>
<name>A0A0C1JV18_9BACT</name>
<protein>
    <recommendedName>
        <fullName evidence="6">DUF202 domain-containing protein</fullName>
    </recommendedName>
</protein>
<feature type="transmembrane region" description="Helical" evidence="5">
    <location>
        <begin position="100"/>
        <end position="122"/>
    </location>
</feature>
<evidence type="ECO:0000313" key="8">
    <source>
        <dbReference type="Proteomes" id="UP000031465"/>
    </source>
</evidence>
<gene>
    <name evidence="7" type="ORF">DB44_AM00040</name>
</gene>
<dbReference type="RefSeq" id="WP_011174665.1">
    <property type="nucleotide sequence ID" value="NZ_JSAN01000012.1"/>
</dbReference>
<feature type="transmembrane region" description="Helical" evidence="5">
    <location>
        <begin position="61"/>
        <end position="79"/>
    </location>
</feature>
<comment type="subcellular location">
    <subcellularLocation>
        <location evidence="1">Endomembrane system</location>
        <topology evidence="1">Multi-pass membrane protein</topology>
    </subcellularLocation>
</comment>
<dbReference type="AlphaFoldDB" id="A0A0C1JV18"/>
<dbReference type="OMA" id="SAWMRTG"/>
<comment type="caution">
    <text evidence="7">The sequence shown here is derived from an EMBL/GenBank/DDBJ whole genome shotgun (WGS) entry which is preliminary data.</text>
</comment>
<feature type="transmembrane region" description="Helical" evidence="5">
    <location>
        <begin position="27"/>
        <end position="49"/>
    </location>
</feature>
<evidence type="ECO:0000256" key="5">
    <source>
        <dbReference type="SAM" id="Phobius"/>
    </source>
</evidence>
<keyword evidence="2 5" id="KW-0812">Transmembrane</keyword>
<evidence type="ECO:0000256" key="4">
    <source>
        <dbReference type="ARBA" id="ARBA00023136"/>
    </source>
</evidence>
<keyword evidence="4 5" id="KW-0472">Membrane</keyword>
<proteinExistence type="predicted"/>
<dbReference type="PATRIC" id="fig|362787.3.peg.132"/>
<reference evidence="7 8" key="1">
    <citation type="journal article" date="2014" name="Mol. Biol. Evol.">
        <title>Massive expansion of Ubiquitination-related gene families within the Chlamydiae.</title>
        <authorList>
            <person name="Domman D."/>
            <person name="Collingro A."/>
            <person name="Lagkouvardos I."/>
            <person name="Gehre L."/>
            <person name="Weinmaier T."/>
            <person name="Rattei T."/>
            <person name="Subtil A."/>
            <person name="Horn M."/>
        </authorList>
    </citation>
    <scope>NUCLEOTIDE SEQUENCE [LARGE SCALE GENOMIC DNA]</scope>
    <source>
        <strain evidence="7 8">EI2</strain>
    </source>
</reference>
<evidence type="ECO:0000256" key="3">
    <source>
        <dbReference type="ARBA" id="ARBA00022989"/>
    </source>
</evidence>
<dbReference type="Proteomes" id="UP000031465">
    <property type="component" value="Unassembled WGS sequence"/>
</dbReference>
<evidence type="ECO:0000256" key="1">
    <source>
        <dbReference type="ARBA" id="ARBA00004127"/>
    </source>
</evidence>
<organism evidence="7 8">
    <name type="scientific">Candidatus Protochlamydia amoebophila</name>
    <dbReference type="NCBI Taxonomy" id="362787"/>
    <lineage>
        <taxon>Bacteria</taxon>
        <taxon>Pseudomonadati</taxon>
        <taxon>Chlamydiota</taxon>
        <taxon>Chlamydiia</taxon>
        <taxon>Parachlamydiales</taxon>
        <taxon>Parachlamydiaceae</taxon>
        <taxon>Candidatus Protochlamydia</taxon>
    </lineage>
</organism>
<feature type="domain" description="DUF202" evidence="6">
    <location>
        <begin position="18"/>
        <end position="86"/>
    </location>
</feature>